<organism evidence="3 4">
    <name type="scientific">Lophiostoma macrostomum CBS 122681</name>
    <dbReference type="NCBI Taxonomy" id="1314788"/>
    <lineage>
        <taxon>Eukaryota</taxon>
        <taxon>Fungi</taxon>
        <taxon>Dikarya</taxon>
        <taxon>Ascomycota</taxon>
        <taxon>Pezizomycotina</taxon>
        <taxon>Dothideomycetes</taxon>
        <taxon>Pleosporomycetidae</taxon>
        <taxon>Pleosporales</taxon>
        <taxon>Lophiostomataceae</taxon>
        <taxon>Lophiostoma</taxon>
    </lineage>
</organism>
<name>A0A6A6SSL6_9PLEO</name>
<accession>A0A6A6SSL6</accession>
<feature type="transmembrane region" description="Helical" evidence="2">
    <location>
        <begin position="62"/>
        <end position="83"/>
    </location>
</feature>
<proteinExistence type="predicted"/>
<sequence length="272" mass="31036">MPPRGFIDVRKASYGDISEESTSPSDTAFTPLESPVHNEVANPTPDRGLSWIQRIFLFPVELVLWVPVLAAPLYIVGFVVGFLGRWSRDSSLDTRGTVSRIRYTKSHSLPKMSFPSPRPFYGYDRSFRDGRSTYNMYDPMGFPPMIRRSLNWILFRLEDMTTAYETWSAQSPAAISDAQRDNHGRRTNRFTSLSTIFESYHEDLDDSDLTGSIEADLLTDVEMQEIRRLERNRRCCNLVWTMIPVLFVMFVVGLAIALIVTAGEKEDTGEDI</sequence>
<evidence type="ECO:0000313" key="4">
    <source>
        <dbReference type="Proteomes" id="UP000799324"/>
    </source>
</evidence>
<feature type="region of interest" description="Disordered" evidence="1">
    <location>
        <begin position="16"/>
        <end position="40"/>
    </location>
</feature>
<reference evidence="3" key="1">
    <citation type="journal article" date="2020" name="Stud. Mycol.">
        <title>101 Dothideomycetes genomes: a test case for predicting lifestyles and emergence of pathogens.</title>
        <authorList>
            <person name="Haridas S."/>
            <person name="Albert R."/>
            <person name="Binder M."/>
            <person name="Bloem J."/>
            <person name="Labutti K."/>
            <person name="Salamov A."/>
            <person name="Andreopoulos B."/>
            <person name="Baker S."/>
            <person name="Barry K."/>
            <person name="Bills G."/>
            <person name="Bluhm B."/>
            <person name="Cannon C."/>
            <person name="Castanera R."/>
            <person name="Culley D."/>
            <person name="Daum C."/>
            <person name="Ezra D."/>
            <person name="Gonzalez J."/>
            <person name="Henrissat B."/>
            <person name="Kuo A."/>
            <person name="Liang C."/>
            <person name="Lipzen A."/>
            <person name="Lutzoni F."/>
            <person name="Magnuson J."/>
            <person name="Mondo S."/>
            <person name="Nolan M."/>
            <person name="Ohm R."/>
            <person name="Pangilinan J."/>
            <person name="Park H.-J."/>
            <person name="Ramirez L."/>
            <person name="Alfaro M."/>
            <person name="Sun H."/>
            <person name="Tritt A."/>
            <person name="Yoshinaga Y."/>
            <person name="Zwiers L.-H."/>
            <person name="Turgeon B."/>
            <person name="Goodwin S."/>
            <person name="Spatafora J."/>
            <person name="Crous P."/>
            <person name="Grigoriev I."/>
        </authorList>
    </citation>
    <scope>NUCLEOTIDE SEQUENCE</scope>
    <source>
        <strain evidence="3">CBS 122681</strain>
    </source>
</reference>
<keyword evidence="2" id="KW-1133">Transmembrane helix</keyword>
<evidence type="ECO:0000256" key="2">
    <source>
        <dbReference type="SAM" id="Phobius"/>
    </source>
</evidence>
<keyword evidence="2" id="KW-0472">Membrane</keyword>
<keyword evidence="2" id="KW-0812">Transmembrane</keyword>
<evidence type="ECO:0000313" key="3">
    <source>
        <dbReference type="EMBL" id="KAF2649194.1"/>
    </source>
</evidence>
<keyword evidence="4" id="KW-1185">Reference proteome</keyword>
<dbReference type="Proteomes" id="UP000799324">
    <property type="component" value="Unassembled WGS sequence"/>
</dbReference>
<protein>
    <submittedName>
        <fullName evidence="3">Uncharacterized protein</fullName>
    </submittedName>
</protein>
<dbReference type="AlphaFoldDB" id="A0A6A6SSL6"/>
<feature type="transmembrane region" description="Helical" evidence="2">
    <location>
        <begin position="237"/>
        <end position="260"/>
    </location>
</feature>
<dbReference type="EMBL" id="MU004502">
    <property type="protein sequence ID" value="KAF2649194.1"/>
    <property type="molecule type" value="Genomic_DNA"/>
</dbReference>
<gene>
    <name evidence="3" type="ORF">K491DRAFT_684044</name>
</gene>
<evidence type="ECO:0000256" key="1">
    <source>
        <dbReference type="SAM" id="MobiDB-lite"/>
    </source>
</evidence>